<dbReference type="EMBL" id="AUZJ01000066">
    <property type="protein sequence ID" value="ERF59578.1"/>
    <property type="molecule type" value="Genomic_DNA"/>
</dbReference>
<protein>
    <submittedName>
        <fullName evidence="10">Permease family protein</fullName>
    </submittedName>
</protein>
<keyword evidence="13" id="KW-1185">Reference proteome</keyword>
<feature type="transmembrane region" description="Helical" evidence="9">
    <location>
        <begin position="373"/>
        <end position="398"/>
    </location>
</feature>
<proteinExistence type="inferred from homology"/>
<keyword evidence="4 8" id="KW-1003">Cell membrane</keyword>
<feature type="transmembrane region" description="Helical" evidence="9">
    <location>
        <begin position="20"/>
        <end position="39"/>
    </location>
</feature>
<dbReference type="Proteomes" id="UP000016646">
    <property type="component" value="Unassembled WGS sequence"/>
</dbReference>
<dbReference type="InterPro" id="IPR045018">
    <property type="entry name" value="Azg-like"/>
</dbReference>
<feature type="transmembrane region" description="Helical" evidence="9">
    <location>
        <begin position="160"/>
        <end position="184"/>
    </location>
</feature>
<dbReference type="PANTHER" id="PTHR43337:SF1">
    <property type="entry name" value="XANTHINE_URACIL PERMEASE C887.17-RELATED"/>
    <property type="match status" value="1"/>
</dbReference>
<dbReference type="Proteomes" id="UP000016412">
    <property type="component" value="Unassembled WGS sequence"/>
</dbReference>
<dbReference type="PANTHER" id="PTHR43337">
    <property type="entry name" value="XANTHINE/URACIL PERMEASE C887.17-RELATED"/>
    <property type="match status" value="1"/>
</dbReference>
<feature type="transmembrane region" description="Helical" evidence="9">
    <location>
        <begin position="324"/>
        <end position="353"/>
    </location>
</feature>
<dbReference type="Pfam" id="PF00860">
    <property type="entry name" value="Xan_ur_permease"/>
    <property type="match status" value="1"/>
</dbReference>
<feature type="transmembrane region" description="Helical" evidence="9">
    <location>
        <begin position="45"/>
        <end position="66"/>
    </location>
</feature>
<evidence type="ECO:0000256" key="3">
    <source>
        <dbReference type="ARBA" id="ARBA00022448"/>
    </source>
</evidence>
<dbReference type="GO" id="GO:0005345">
    <property type="term" value="F:purine nucleobase transmembrane transporter activity"/>
    <property type="evidence" value="ECO:0007669"/>
    <property type="project" value="TreeGrafter"/>
</dbReference>
<comment type="similarity">
    <text evidence="2 8">Belongs to the nucleobase:cation symporter-2 (NCS2) (TC 2.A.40) family. Azg-like subfamily.</text>
</comment>
<name>U1FIJ9_TRESO</name>
<gene>
    <name evidence="11" type="ORF">HMPREF0860_0297</name>
    <name evidence="10" type="ORF">HMPREF1325_1706</name>
</gene>
<dbReference type="InterPro" id="IPR006043">
    <property type="entry name" value="NCS2"/>
</dbReference>
<comment type="caution">
    <text evidence="10">The sequence shown here is derived from an EMBL/GenBank/DDBJ whole genome shotgun (WGS) entry which is preliminary data.</text>
</comment>
<keyword evidence="5 8" id="KW-0812">Transmembrane</keyword>
<dbReference type="RefSeq" id="WP_021331467.1">
    <property type="nucleotide sequence ID" value="NZ_AUZJ01000066.1"/>
</dbReference>
<evidence type="ECO:0000256" key="7">
    <source>
        <dbReference type="ARBA" id="ARBA00023136"/>
    </source>
</evidence>
<evidence type="ECO:0000256" key="8">
    <source>
        <dbReference type="PIRNR" id="PIRNR005353"/>
    </source>
</evidence>
<evidence type="ECO:0000256" key="4">
    <source>
        <dbReference type="ARBA" id="ARBA00022475"/>
    </source>
</evidence>
<dbReference type="GO" id="GO:0005886">
    <property type="term" value="C:plasma membrane"/>
    <property type="evidence" value="ECO:0007669"/>
    <property type="project" value="UniProtKB-SubCell"/>
</dbReference>
<evidence type="ECO:0000256" key="5">
    <source>
        <dbReference type="ARBA" id="ARBA00022692"/>
    </source>
</evidence>
<feature type="transmembrane region" description="Helical" evidence="9">
    <location>
        <begin position="73"/>
        <end position="93"/>
    </location>
</feature>
<feature type="transmembrane region" description="Helical" evidence="9">
    <location>
        <begin position="99"/>
        <end position="118"/>
    </location>
</feature>
<dbReference type="OrthoDB" id="9808458at2"/>
<evidence type="ECO:0000313" key="10">
    <source>
        <dbReference type="EMBL" id="ERF59578.1"/>
    </source>
</evidence>
<organism evidence="10 12">
    <name type="scientific">Treponema socranskii subsp. socranskii VPI DR56BR1116 = ATCC 35536</name>
    <dbReference type="NCBI Taxonomy" id="1125725"/>
    <lineage>
        <taxon>Bacteria</taxon>
        <taxon>Pseudomonadati</taxon>
        <taxon>Spirochaetota</taxon>
        <taxon>Spirochaetia</taxon>
        <taxon>Spirochaetales</taxon>
        <taxon>Treponemataceae</taxon>
        <taxon>Treponema</taxon>
    </lineage>
</organism>
<feature type="transmembrane region" description="Helical" evidence="9">
    <location>
        <begin position="130"/>
        <end position="148"/>
    </location>
</feature>
<comment type="subcellular location">
    <subcellularLocation>
        <location evidence="1 8">Cell membrane</location>
        <topology evidence="1 8">Multi-pass membrane protein</topology>
    </subcellularLocation>
</comment>
<accession>U1FIJ9</accession>
<dbReference type="EMBL" id="AVQI01000080">
    <property type="protein sequence ID" value="ERJ98523.1"/>
    <property type="molecule type" value="Genomic_DNA"/>
</dbReference>
<dbReference type="InterPro" id="IPR026033">
    <property type="entry name" value="Azg-like_bact_archaea"/>
</dbReference>
<feature type="transmembrane region" description="Helical" evidence="9">
    <location>
        <begin position="410"/>
        <end position="427"/>
    </location>
</feature>
<evidence type="ECO:0000256" key="9">
    <source>
        <dbReference type="SAM" id="Phobius"/>
    </source>
</evidence>
<dbReference type="PATRIC" id="fig|1125725.3.peg.2459"/>
<evidence type="ECO:0000313" key="13">
    <source>
        <dbReference type="Proteomes" id="UP000016646"/>
    </source>
</evidence>
<reference evidence="12 13" key="1">
    <citation type="submission" date="2013-08" db="EMBL/GenBank/DDBJ databases">
        <authorList>
            <person name="Durkin A.S."/>
            <person name="Haft D.R."/>
            <person name="McCorrison J."/>
            <person name="Torralba M."/>
            <person name="Gillis M."/>
            <person name="Haft D.H."/>
            <person name="Methe B."/>
            <person name="Sutton G."/>
            <person name="Nelson K.E."/>
        </authorList>
    </citation>
    <scope>NUCLEOTIDE SEQUENCE [LARGE SCALE GENOMIC DNA]</scope>
    <source>
        <strain evidence="11 13">ATCC 35536</strain>
        <strain evidence="10 12">VPI DR56BR1116</strain>
    </source>
</reference>
<dbReference type="STRING" id="1125725.HMPREF1325_1706"/>
<dbReference type="eggNOG" id="COG2252">
    <property type="taxonomic scope" value="Bacteria"/>
</dbReference>
<feature type="transmembrane region" description="Helical" evidence="9">
    <location>
        <begin position="191"/>
        <end position="211"/>
    </location>
</feature>
<keyword evidence="3 8" id="KW-0813">Transport</keyword>
<evidence type="ECO:0000313" key="12">
    <source>
        <dbReference type="Proteomes" id="UP000016412"/>
    </source>
</evidence>
<dbReference type="AlphaFoldDB" id="U1FIJ9"/>
<evidence type="ECO:0000256" key="1">
    <source>
        <dbReference type="ARBA" id="ARBA00004651"/>
    </source>
</evidence>
<dbReference type="PIRSF" id="PIRSF005353">
    <property type="entry name" value="PbuG"/>
    <property type="match status" value="1"/>
</dbReference>
<evidence type="ECO:0000256" key="2">
    <source>
        <dbReference type="ARBA" id="ARBA00005697"/>
    </source>
</evidence>
<keyword evidence="6 8" id="KW-1133">Transmembrane helix</keyword>
<sequence length="430" mass="45231">MEKFFKLKERGTTIRTEITAGCTTFLAMAYILAVNPAILSQAGMNAASVFTATAIAAGIATLVMAFTANLPVALAPGMGLNAFFTFTVVLGMGYSWQTALTAVFLEGILFIVLSIFKVRQALIKAIPANLKKAVAVGIGLFITLIGLHDGGIVSGDTGTIIGFVPMKGAALVAIIGLVITIVLLCLKVKGAIIIGMILTTIIGYPFGVTKIPEGFSPLSLPAAPLFFQFDFSTVLSLKFFTVFFTFLFVDIFDTIGTLMGIAEQSNLKDKNGDIKNVNEALLSDAVGTVVGSMLGTSTITSFVESTAGVAEGGRTGLTSVTTALIFFLALFLSPLFLLVPSAASAPALIVVGFMMMRAAANIEFTDLSEGIPAFITIMTMPFSYSIATGISWGVMSYVVCKVASRKVKDISALTWVLFAVFVVKTVLDAV</sequence>
<evidence type="ECO:0000256" key="6">
    <source>
        <dbReference type="ARBA" id="ARBA00022989"/>
    </source>
</evidence>
<keyword evidence="7 8" id="KW-0472">Membrane</keyword>
<evidence type="ECO:0000313" key="11">
    <source>
        <dbReference type="EMBL" id="ERJ98523.1"/>
    </source>
</evidence>